<dbReference type="STRING" id="29349.CLOTH_05100"/>
<keyword evidence="2" id="KW-1185">Reference proteome</keyword>
<accession>A0A1V4ICJ3</accession>
<dbReference type="AlphaFoldDB" id="A0A1V4ICJ3"/>
<sequence>MRDFKIISNNDECVEAIYEIEDMLMDKDLVLVEYSLESGIIAQDSTGQNRYYDFEEFGYRVSSSFMQGISYK</sequence>
<dbReference type="Proteomes" id="UP000190140">
    <property type="component" value="Unassembled WGS sequence"/>
</dbReference>
<evidence type="ECO:0000313" key="2">
    <source>
        <dbReference type="Proteomes" id="UP000190140"/>
    </source>
</evidence>
<dbReference type="EMBL" id="MZGW01000001">
    <property type="protein sequence ID" value="OPJ57227.1"/>
    <property type="molecule type" value="Genomic_DNA"/>
</dbReference>
<reference evidence="1 2" key="1">
    <citation type="submission" date="2017-03" db="EMBL/GenBank/DDBJ databases">
        <title>Genome sequence of Clostridium thermoalcaliphilum DSM 7309.</title>
        <authorList>
            <person name="Poehlein A."/>
            <person name="Daniel R."/>
        </authorList>
    </citation>
    <scope>NUCLEOTIDE SEQUENCE [LARGE SCALE GENOMIC DNA]</scope>
    <source>
        <strain evidence="1 2">DSM 7309</strain>
    </source>
</reference>
<dbReference type="RefSeq" id="WP_079410903.1">
    <property type="nucleotide sequence ID" value="NZ_MZGW01000001.1"/>
</dbReference>
<organism evidence="1 2">
    <name type="scientific">Alkalithermobacter paradoxus</name>
    <dbReference type="NCBI Taxonomy" id="29349"/>
    <lineage>
        <taxon>Bacteria</taxon>
        <taxon>Bacillati</taxon>
        <taxon>Bacillota</taxon>
        <taxon>Clostridia</taxon>
        <taxon>Peptostreptococcales</taxon>
        <taxon>Tepidibacteraceae</taxon>
        <taxon>Alkalithermobacter</taxon>
    </lineage>
</organism>
<evidence type="ECO:0000313" key="1">
    <source>
        <dbReference type="EMBL" id="OPJ57227.1"/>
    </source>
</evidence>
<proteinExistence type="predicted"/>
<gene>
    <name evidence="1" type="ORF">CLOTH_05100</name>
</gene>
<comment type="caution">
    <text evidence="1">The sequence shown here is derived from an EMBL/GenBank/DDBJ whole genome shotgun (WGS) entry which is preliminary data.</text>
</comment>
<name>A0A1V4ICJ3_9FIRM</name>
<protein>
    <submittedName>
        <fullName evidence="1">Uncharacterized protein</fullName>
    </submittedName>
</protein>